<evidence type="ECO:0000256" key="7">
    <source>
        <dbReference type="ARBA" id="ARBA00022833"/>
    </source>
</evidence>
<sequence>DGADMPFTEDGVVPDLIINPHALPSRMTVGQLLEMIAGKAGAVAGRHVDGTAFSGTPEKRLRKMLGKHGFKHTGKELMYDGATGELTTVDIFIGVCFYRKLHHMVADKIHARARGPVQMLTHQPTEGRAREGGLRFGEMERDCLIGHGSAMILKDRLLESSDKYTALVCGRCGNFAVYDKRRDYAYCPTCGEESEIFNVEMSYAFKLLLDEMKSLCMAPRLRLTDKA</sequence>
<organism evidence="11">
    <name type="scientific">marine sediment metagenome</name>
    <dbReference type="NCBI Taxonomy" id="412755"/>
    <lineage>
        <taxon>unclassified sequences</taxon>
        <taxon>metagenomes</taxon>
        <taxon>ecological metagenomes</taxon>
    </lineage>
</organism>
<dbReference type="PANTHER" id="PTHR20856">
    <property type="entry name" value="DNA-DIRECTED RNA POLYMERASE I SUBUNIT 2"/>
    <property type="match status" value="1"/>
</dbReference>
<dbReference type="InterPro" id="IPR037033">
    <property type="entry name" value="DNA-dir_RNAP_su2_hyb_sf"/>
</dbReference>
<keyword evidence="3" id="KW-0240">DNA-directed RNA polymerase</keyword>
<feature type="domain" description="RNA polymerase Rpb2" evidence="10">
    <location>
        <begin position="132"/>
        <end position="222"/>
    </location>
</feature>
<evidence type="ECO:0000259" key="10">
    <source>
        <dbReference type="Pfam" id="PF04560"/>
    </source>
</evidence>
<keyword evidence="7" id="KW-0862">Zinc</keyword>
<proteinExistence type="inferred from homology"/>
<dbReference type="FunFam" id="3.90.1800.10:FF:000002">
    <property type="entry name" value="DNA-directed RNA polymerase subunit beta"/>
    <property type="match status" value="1"/>
</dbReference>
<dbReference type="SUPFAM" id="SSF64484">
    <property type="entry name" value="beta and beta-prime subunits of DNA dependent RNA-polymerase"/>
    <property type="match status" value="1"/>
</dbReference>
<keyword evidence="4" id="KW-0808">Transferase</keyword>
<dbReference type="InterPro" id="IPR007641">
    <property type="entry name" value="RNA_pol_Rpb2_7"/>
</dbReference>
<evidence type="ECO:0000256" key="5">
    <source>
        <dbReference type="ARBA" id="ARBA00022695"/>
    </source>
</evidence>
<dbReference type="GO" id="GO:0006351">
    <property type="term" value="P:DNA-templated transcription"/>
    <property type="evidence" value="ECO:0007669"/>
    <property type="project" value="InterPro"/>
</dbReference>
<dbReference type="GO" id="GO:0003899">
    <property type="term" value="F:DNA-directed RNA polymerase activity"/>
    <property type="evidence" value="ECO:0007669"/>
    <property type="project" value="UniProtKB-EC"/>
</dbReference>
<dbReference type="InterPro" id="IPR007120">
    <property type="entry name" value="DNA-dir_RNAP_su2_dom"/>
</dbReference>
<dbReference type="GO" id="GO:0032549">
    <property type="term" value="F:ribonucleoside binding"/>
    <property type="evidence" value="ECO:0007669"/>
    <property type="project" value="InterPro"/>
</dbReference>
<dbReference type="GO" id="GO:0003677">
    <property type="term" value="F:DNA binding"/>
    <property type="evidence" value="ECO:0007669"/>
    <property type="project" value="InterPro"/>
</dbReference>
<dbReference type="AlphaFoldDB" id="X0VKX3"/>
<dbReference type="Gene3D" id="2.40.270.10">
    <property type="entry name" value="DNA-directed RNA polymerase, subunit 2, domain 6"/>
    <property type="match status" value="1"/>
</dbReference>
<feature type="domain" description="DNA-directed RNA polymerase subunit 2 hybrid-binding" evidence="9">
    <location>
        <begin position="3"/>
        <end position="130"/>
    </location>
</feature>
<dbReference type="GO" id="GO:0000428">
    <property type="term" value="C:DNA-directed RNA polymerase complex"/>
    <property type="evidence" value="ECO:0007669"/>
    <property type="project" value="UniProtKB-KW"/>
</dbReference>
<gene>
    <name evidence="11" type="ORF">S01H1_45570</name>
</gene>
<dbReference type="EMBL" id="BARS01029128">
    <property type="protein sequence ID" value="GAG01206.1"/>
    <property type="molecule type" value="Genomic_DNA"/>
</dbReference>
<dbReference type="EC" id="2.7.7.6" evidence="2"/>
<comment type="similarity">
    <text evidence="1">Belongs to the RNA polymerase beta chain family.</text>
</comment>
<dbReference type="Pfam" id="PF00562">
    <property type="entry name" value="RNA_pol_Rpb2_6"/>
    <property type="match status" value="1"/>
</dbReference>
<dbReference type="InterPro" id="IPR015712">
    <property type="entry name" value="DNA-dir_RNA_pol_su2"/>
</dbReference>
<evidence type="ECO:0000256" key="6">
    <source>
        <dbReference type="ARBA" id="ARBA00022723"/>
    </source>
</evidence>
<name>X0VKX3_9ZZZZ</name>
<evidence type="ECO:0000256" key="3">
    <source>
        <dbReference type="ARBA" id="ARBA00022478"/>
    </source>
</evidence>
<accession>X0VKX3</accession>
<evidence type="ECO:0000313" key="11">
    <source>
        <dbReference type="EMBL" id="GAG01206.1"/>
    </source>
</evidence>
<protein>
    <recommendedName>
        <fullName evidence="2">DNA-directed RNA polymerase</fullName>
        <ecNumber evidence="2">2.7.7.6</ecNumber>
    </recommendedName>
</protein>
<dbReference type="Pfam" id="PF04560">
    <property type="entry name" value="RNA_pol_Rpb2_7"/>
    <property type="match status" value="1"/>
</dbReference>
<comment type="caution">
    <text evidence="11">The sequence shown here is derived from an EMBL/GenBank/DDBJ whole genome shotgun (WGS) entry which is preliminary data.</text>
</comment>
<evidence type="ECO:0000256" key="4">
    <source>
        <dbReference type="ARBA" id="ARBA00022679"/>
    </source>
</evidence>
<keyword evidence="6" id="KW-0479">Metal-binding</keyword>
<evidence type="ECO:0000256" key="2">
    <source>
        <dbReference type="ARBA" id="ARBA00012418"/>
    </source>
</evidence>
<evidence type="ECO:0000259" key="9">
    <source>
        <dbReference type="Pfam" id="PF00562"/>
    </source>
</evidence>
<keyword evidence="8" id="KW-0804">Transcription</keyword>
<evidence type="ECO:0000256" key="1">
    <source>
        <dbReference type="ARBA" id="ARBA00006835"/>
    </source>
</evidence>
<reference evidence="11" key="1">
    <citation type="journal article" date="2014" name="Front. Microbiol.">
        <title>High frequency of phylogenetically diverse reductive dehalogenase-homologous genes in deep subseafloor sedimentary metagenomes.</title>
        <authorList>
            <person name="Kawai M."/>
            <person name="Futagami T."/>
            <person name="Toyoda A."/>
            <person name="Takaki Y."/>
            <person name="Nishi S."/>
            <person name="Hori S."/>
            <person name="Arai W."/>
            <person name="Tsubouchi T."/>
            <person name="Morono Y."/>
            <person name="Uchiyama I."/>
            <person name="Ito T."/>
            <person name="Fujiyama A."/>
            <person name="Inagaki F."/>
            <person name="Takami H."/>
        </authorList>
    </citation>
    <scope>NUCLEOTIDE SEQUENCE</scope>
    <source>
        <strain evidence="11">Expedition CK06-06</strain>
    </source>
</reference>
<dbReference type="GO" id="GO:0046872">
    <property type="term" value="F:metal ion binding"/>
    <property type="evidence" value="ECO:0007669"/>
    <property type="project" value="UniProtKB-KW"/>
</dbReference>
<dbReference type="Gene3D" id="3.90.1800.10">
    <property type="entry name" value="RNA polymerase alpha subunit dimerisation domain"/>
    <property type="match status" value="1"/>
</dbReference>
<keyword evidence="5" id="KW-0548">Nucleotidyltransferase</keyword>
<feature type="non-terminal residue" evidence="11">
    <location>
        <position position="1"/>
    </location>
</feature>
<evidence type="ECO:0000256" key="8">
    <source>
        <dbReference type="ARBA" id="ARBA00023163"/>
    </source>
</evidence>